<evidence type="ECO:0000313" key="1">
    <source>
        <dbReference type="EMBL" id="KAF6750567.1"/>
    </source>
</evidence>
<dbReference type="Proteomes" id="UP000521943">
    <property type="component" value="Unassembled WGS sequence"/>
</dbReference>
<name>A0A8H6HQM6_9AGAR</name>
<accession>A0A8H6HQM6</accession>
<evidence type="ECO:0000313" key="2">
    <source>
        <dbReference type="Proteomes" id="UP000521943"/>
    </source>
</evidence>
<keyword evidence="2" id="KW-1185">Reference proteome</keyword>
<protein>
    <submittedName>
        <fullName evidence="1">Uncharacterized protein</fullName>
    </submittedName>
</protein>
<sequence length="158" mass="18273">MAYIVIQNMQDFSSIHLACHASQGGADPLKSRFLFHRGSLELGTIHYPQIKSHERRPRILVSVPNEHRRREDLRRYRSPRSGNARTVGVWQLCGHAEQEVAPDLYSFIFAHMGSDSGTAFDGRLSAHALHHATRKLRQFLDDYERSLLTWIPFFHFGY</sequence>
<comment type="caution">
    <text evidence="1">The sequence shown here is derived from an EMBL/GenBank/DDBJ whole genome shotgun (WGS) entry which is preliminary data.</text>
</comment>
<dbReference type="EMBL" id="JACGCI010000056">
    <property type="protein sequence ID" value="KAF6750567.1"/>
    <property type="molecule type" value="Genomic_DNA"/>
</dbReference>
<gene>
    <name evidence="1" type="ORF">DFP72DRAFT_1172871</name>
</gene>
<reference evidence="1 2" key="1">
    <citation type="submission" date="2020-07" db="EMBL/GenBank/DDBJ databases">
        <title>Comparative genomics of pyrophilous fungi reveals a link between fire events and developmental genes.</title>
        <authorList>
            <consortium name="DOE Joint Genome Institute"/>
            <person name="Steindorff A.S."/>
            <person name="Carver A."/>
            <person name="Calhoun S."/>
            <person name="Stillman K."/>
            <person name="Liu H."/>
            <person name="Lipzen A."/>
            <person name="Pangilinan J."/>
            <person name="Labutti K."/>
            <person name="Bruns T.D."/>
            <person name="Grigoriev I.V."/>
        </authorList>
    </citation>
    <scope>NUCLEOTIDE SEQUENCE [LARGE SCALE GENOMIC DNA]</scope>
    <source>
        <strain evidence="1 2">CBS 144469</strain>
    </source>
</reference>
<proteinExistence type="predicted"/>
<dbReference type="AlphaFoldDB" id="A0A8H6HQM6"/>
<dbReference type="OrthoDB" id="9991317at2759"/>
<organism evidence="1 2">
    <name type="scientific">Ephemerocybe angulata</name>
    <dbReference type="NCBI Taxonomy" id="980116"/>
    <lineage>
        <taxon>Eukaryota</taxon>
        <taxon>Fungi</taxon>
        <taxon>Dikarya</taxon>
        <taxon>Basidiomycota</taxon>
        <taxon>Agaricomycotina</taxon>
        <taxon>Agaricomycetes</taxon>
        <taxon>Agaricomycetidae</taxon>
        <taxon>Agaricales</taxon>
        <taxon>Agaricineae</taxon>
        <taxon>Psathyrellaceae</taxon>
        <taxon>Ephemerocybe</taxon>
    </lineage>
</organism>